<feature type="chain" id="PRO_5021026928" evidence="6">
    <location>
        <begin position="32"/>
        <end position="1309"/>
    </location>
</feature>
<dbReference type="Proteomes" id="UP000309673">
    <property type="component" value="Unassembled WGS sequence"/>
</dbReference>
<dbReference type="PRINTS" id="PR01607">
    <property type="entry name" value="APYRASEFAMLY"/>
</dbReference>
<keyword evidence="8" id="KW-0378">Hydrolase</keyword>
<dbReference type="SUPFAM" id="SSF55816">
    <property type="entry name" value="5'-nucleotidase (syn. UDP-sugar hydrolase), C-terminal domain"/>
    <property type="match status" value="1"/>
</dbReference>
<dbReference type="PANTHER" id="PTHR11575">
    <property type="entry name" value="5'-NUCLEOTIDASE-RELATED"/>
    <property type="match status" value="1"/>
</dbReference>
<dbReference type="OrthoDB" id="9801679at2"/>
<keyword evidence="4 6" id="KW-0732">Signal</keyword>
<name>A0A4U0FG61_9BACL</name>
<evidence type="ECO:0000256" key="3">
    <source>
        <dbReference type="ARBA" id="ARBA00022525"/>
    </source>
</evidence>
<dbReference type="Gene3D" id="2.40.50.90">
    <property type="match status" value="1"/>
</dbReference>
<feature type="signal peptide" evidence="6">
    <location>
        <begin position="1"/>
        <end position="31"/>
    </location>
</feature>
<keyword evidence="8" id="KW-0540">Nuclease</keyword>
<dbReference type="SMART" id="SM00318">
    <property type="entry name" value="SNc"/>
    <property type="match status" value="1"/>
</dbReference>
<dbReference type="Pfam" id="PF02872">
    <property type="entry name" value="5_nucleotid_C"/>
    <property type="match status" value="1"/>
</dbReference>
<dbReference type="GO" id="GO:0004519">
    <property type="term" value="F:endonuclease activity"/>
    <property type="evidence" value="ECO:0007669"/>
    <property type="project" value="UniProtKB-KW"/>
</dbReference>
<evidence type="ECO:0000256" key="5">
    <source>
        <dbReference type="ARBA" id="ARBA00023088"/>
    </source>
</evidence>
<dbReference type="InterPro" id="IPR006146">
    <property type="entry name" value="5'-Nucleotdase_CS"/>
</dbReference>
<comment type="subcellular location">
    <subcellularLocation>
        <location evidence="1">Secreted</location>
        <location evidence="1">Cell wall</location>
        <topology evidence="1">Peptidoglycan-anchor</topology>
    </subcellularLocation>
</comment>
<keyword evidence="9" id="KW-1185">Reference proteome</keyword>
<dbReference type="InterPro" id="IPR036907">
    <property type="entry name" value="5'-Nucleotdase_C_sf"/>
</dbReference>
<dbReference type="InterPro" id="IPR016071">
    <property type="entry name" value="Staphylococal_nuclease_OB-fold"/>
</dbReference>
<dbReference type="Pfam" id="PF00565">
    <property type="entry name" value="SNase"/>
    <property type="match status" value="1"/>
</dbReference>
<dbReference type="Pfam" id="PF19886">
    <property type="entry name" value="DUF6359"/>
    <property type="match status" value="1"/>
</dbReference>
<dbReference type="CDD" id="cd04486">
    <property type="entry name" value="YhcR_OBF_like"/>
    <property type="match status" value="1"/>
</dbReference>
<dbReference type="GO" id="GO:0009166">
    <property type="term" value="P:nucleotide catabolic process"/>
    <property type="evidence" value="ECO:0007669"/>
    <property type="project" value="InterPro"/>
</dbReference>
<keyword evidence="8" id="KW-0255">Endonuclease</keyword>
<dbReference type="InterPro" id="IPR035437">
    <property type="entry name" value="SNase_OB-fold_sf"/>
</dbReference>
<dbReference type="FunFam" id="3.60.21.10:FF:000052">
    <property type="entry name" value="Endonuclease YhcR"/>
    <property type="match status" value="1"/>
</dbReference>
<keyword evidence="2" id="KW-0134">Cell wall</keyword>
<dbReference type="Gene3D" id="3.60.21.10">
    <property type="match status" value="1"/>
</dbReference>
<dbReference type="InterPro" id="IPR045939">
    <property type="entry name" value="YhcR_N"/>
</dbReference>
<evidence type="ECO:0000259" key="7">
    <source>
        <dbReference type="PROSITE" id="PS50830"/>
    </source>
</evidence>
<dbReference type="SUPFAM" id="SSF50199">
    <property type="entry name" value="Staphylococcal nuclease"/>
    <property type="match status" value="1"/>
</dbReference>
<dbReference type="PROSITE" id="PS50830">
    <property type="entry name" value="TNASE_3"/>
    <property type="match status" value="1"/>
</dbReference>
<dbReference type="PROSITE" id="PS00786">
    <property type="entry name" value="5_NUCLEOTIDASE_2"/>
    <property type="match status" value="1"/>
</dbReference>
<reference evidence="8 9" key="1">
    <citation type="submission" date="2019-04" db="EMBL/GenBank/DDBJ databases">
        <title>Cohnella sp. nov., isolated from soil.</title>
        <authorList>
            <person name="Kim W."/>
        </authorList>
    </citation>
    <scope>NUCLEOTIDE SEQUENCE [LARGE SCALE GENOMIC DNA]</scope>
    <source>
        <strain evidence="8 9">CAU 1483</strain>
    </source>
</reference>
<keyword evidence="5" id="KW-0572">Peptidoglycan-anchor</keyword>
<dbReference type="Gene3D" id="3.30.1920.20">
    <property type="match status" value="1"/>
</dbReference>
<dbReference type="SUPFAM" id="SSF56300">
    <property type="entry name" value="Metallo-dependent phosphatases"/>
    <property type="match status" value="1"/>
</dbReference>
<dbReference type="RefSeq" id="WP_136775628.1">
    <property type="nucleotide sequence ID" value="NZ_SUPK01000001.1"/>
</dbReference>
<evidence type="ECO:0000313" key="9">
    <source>
        <dbReference type="Proteomes" id="UP000309673"/>
    </source>
</evidence>
<dbReference type="InterPro" id="IPR004843">
    <property type="entry name" value="Calcineurin-like_PHP"/>
</dbReference>
<proteinExistence type="predicted"/>
<dbReference type="InterPro" id="IPR029052">
    <property type="entry name" value="Metallo-depent_PP-like"/>
</dbReference>
<evidence type="ECO:0000256" key="1">
    <source>
        <dbReference type="ARBA" id="ARBA00004168"/>
    </source>
</evidence>
<organism evidence="8 9">
    <name type="scientific">Cohnella pontilimi</name>
    <dbReference type="NCBI Taxonomy" id="2564100"/>
    <lineage>
        <taxon>Bacteria</taxon>
        <taxon>Bacillati</taxon>
        <taxon>Bacillota</taxon>
        <taxon>Bacilli</taxon>
        <taxon>Bacillales</taxon>
        <taxon>Paenibacillaceae</taxon>
        <taxon>Cohnella</taxon>
    </lineage>
</organism>
<gene>
    <name evidence="8" type="ORF">E5161_00415</name>
</gene>
<dbReference type="GO" id="GO:0008768">
    <property type="term" value="F:UDP-sugar diphosphatase activity"/>
    <property type="evidence" value="ECO:0007669"/>
    <property type="project" value="TreeGrafter"/>
</dbReference>
<dbReference type="GO" id="GO:0008253">
    <property type="term" value="F:5'-nucleotidase activity"/>
    <property type="evidence" value="ECO:0007669"/>
    <property type="project" value="TreeGrafter"/>
</dbReference>
<dbReference type="Pfam" id="PF00149">
    <property type="entry name" value="Metallophos"/>
    <property type="match status" value="1"/>
</dbReference>
<dbReference type="InterPro" id="IPR058094">
    <property type="entry name" value="Ig-like_OmpL47-like"/>
</dbReference>
<protein>
    <submittedName>
        <fullName evidence="8">Endonuclease</fullName>
    </submittedName>
</protein>
<dbReference type="PANTHER" id="PTHR11575:SF24">
    <property type="entry name" value="5'-NUCLEOTIDASE"/>
    <property type="match status" value="1"/>
</dbReference>
<evidence type="ECO:0000256" key="4">
    <source>
        <dbReference type="ARBA" id="ARBA00022729"/>
    </source>
</evidence>
<dbReference type="GO" id="GO:0046872">
    <property type="term" value="F:metal ion binding"/>
    <property type="evidence" value="ECO:0007669"/>
    <property type="project" value="InterPro"/>
</dbReference>
<evidence type="ECO:0000256" key="6">
    <source>
        <dbReference type="SAM" id="SignalP"/>
    </source>
</evidence>
<dbReference type="InterPro" id="IPR008334">
    <property type="entry name" value="5'-Nucleotdase_C"/>
</dbReference>
<dbReference type="NCBIfam" id="NF047446">
    <property type="entry name" value="barrel_OmpL47"/>
    <property type="match status" value="1"/>
</dbReference>
<evidence type="ECO:0000313" key="8">
    <source>
        <dbReference type="EMBL" id="TJY43907.1"/>
    </source>
</evidence>
<feature type="domain" description="TNase-like" evidence="7">
    <location>
        <begin position="354"/>
        <end position="494"/>
    </location>
</feature>
<comment type="caution">
    <text evidence="8">The sequence shown here is derived from an EMBL/GenBank/DDBJ whole genome shotgun (WGS) entry which is preliminary data.</text>
</comment>
<dbReference type="EMBL" id="SUPK01000001">
    <property type="protein sequence ID" value="TJY43907.1"/>
    <property type="molecule type" value="Genomic_DNA"/>
</dbReference>
<dbReference type="Gene3D" id="3.90.780.10">
    <property type="entry name" value="5'-Nucleotidase, C-terminal domain"/>
    <property type="match status" value="1"/>
</dbReference>
<sequence>MRKVVRKYVLLLMLTALSMSSVFPVLQTVHAAESTVITVAQAIENNSGTATVEGYVVAHTKGTNSYNFNAPFADDFNLVLADDPTERTPAKLLPVQIPASFRAQFGLKTNPGLTGSKIRVTGTLGAYFTVPGLKSPTAMENLESPDPNPVPIEMTIAEAKGKFGKTVIIQGVVTADNAAIGGGKLSTYIQDATGGINVFDPVSADLKEGDLVRITGIIDSYKGLTEIIPSAGGIETLQSGQPLPAPQSTTIAALQNAAQAEPMEGQLVKLIGFVKDIPSTPAGGGYNVSLIDSDFRGLTLRVMEGSVDMNSLQAGKWYEITGILSQYDSYQVIPRKTADFSALTPQPPAPSAAGEYVSAVASIVDGDTIHLTTPVLGTSKVRFVNVDTPETYHTPKNALDQNQLDHGLAAKSYLNTLLKPGDAVTLKVGQEATDDYGRLLAQIIRKSDGMNVNLEMVKKGYAVSYFIWPIDDSFEAYSQAVKEARDAKLGIWSDTNPLQELPFVFRAREQGKGLLRYVGNYFSKTYVTPDQWSSVPVEARVFFASAQEAQNNGYTPEGSQQPNVKVQLLGMNDLHGKIDVTATVATRPGVNFGRAEYWAAALRGREATNPNTLLIHSGDMVGGSSPVSALLQDEPTVEIMNALGFDVGTLGNHEFDEGVDEMLRLIHGGDHPNGTANYKGMNFPVVAANVEYKDTGKLVLPPYVIKEAGGQKIGFIGVVTTAVPSIVMPTGITNVRFTDEAAAVNKYVPELQAQGVEAIVVLAHVPGDQDGTSAKGEIAALAHNVNDAVDIIYAAHNHVKLNAVVDNKLIVQAWEYGDAIVDIDLEIDPATHDIVKKSAEIVDVIQSELTPDPEVAAILKKYEDMVASKVNAVVGTNEVAMTKGYPTKGVLGDNALGNMIADGMKYEMNSDFALMNGGGVRDNLDAGPITWGELFNIQPFANTLVRVDVTGAQFKEILEAMISPQYGPDSFIGGARYTWDTRTNKIVNLVLDNDQPIDPQAIYSLTVNNFMYNQSTGKYKLISEYGKNVVQGPEDITGTVNFVKSFTAPLHYEAEGRISTDITAPVTEANIDGIVGDEQYNKTDVNVTLTATDGSGIGVKQSQYRINDEQWQPVSNGTFTVGTEGRNVVAYRSVDLVGNVEQEKQFVVLIDKTAPVIKNPGDLTLYPYDGLSLSLSASDNLSGLQELKVFVDGIPAENPLNIAPFVLAHGNHTVKVVALDKAGNQSELAFTIMVAMDFGHFDELITAGADNGKIDNQGIVNSLLEKVKSGAWKALANEVKAQSGKHIDKSFADFLLKEIEFLLSGDQAA</sequence>
<dbReference type="GO" id="GO:0000166">
    <property type="term" value="F:nucleotide binding"/>
    <property type="evidence" value="ECO:0007669"/>
    <property type="project" value="InterPro"/>
</dbReference>
<keyword evidence="3" id="KW-0964">Secreted</keyword>
<evidence type="ECO:0000256" key="2">
    <source>
        <dbReference type="ARBA" id="ARBA00022512"/>
    </source>
</evidence>
<dbReference type="GO" id="GO:0030288">
    <property type="term" value="C:outer membrane-bounded periplasmic space"/>
    <property type="evidence" value="ECO:0007669"/>
    <property type="project" value="TreeGrafter"/>
</dbReference>
<dbReference type="InterPro" id="IPR006179">
    <property type="entry name" value="5_nucleotidase/apyrase"/>
</dbReference>
<accession>A0A4U0FG61</accession>